<gene>
    <name evidence="1" type="ORF">HPB47_002576</name>
</gene>
<name>A0AC60PMB4_IXOPE</name>
<reference evidence="1 2" key="1">
    <citation type="journal article" date="2020" name="Cell">
        <title>Large-Scale Comparative Analyses of Tick Genomes Elucidate Their Genetic Diversity and Vector Capacities.</title>
        <authorList>
            <consortium name="Tick Genome and Microbiome Consortium (TIGMIC)"/>
            <person name="Jia N."/>
            <person name="Wang J."/>
            <person name="Shi W."/>
            <person name="Du L."/>
            <person name="Sun Y."/>
            <person name="Zhan W."/>
            <person name="Jiang J.F."/>
            <person name="Wang Q."/>
            <person name="Zhang B."/>
            <person name="Ji P."/>
            <person name="Bell-Sakyi L."/>
            <person name="Cui X.M."/>
            <person name="Yuan T.T."/>
            <person name="Jiang B.G."/>
            <person name="Yang W.F."/>
            <person name="Lam T.T."/>
            <person name="Chang Q.C."/>
            <person name="Ding S.J."/>
            <person name="Wang X.J."/>
            <person name="Zhu J.G."/>
            <person name="Ruan X.D."/>
            <person name="Zhao L."/>
            <person name="Wei J.T."/>
            <person name="Ye R.Z."/>
            <person name="Que T.C."/>
            <person name="Du C.H."/>
            <person name="Zhou Y.H."/>
            <person name="Cheng J.X."/>
            <person name="Dai P.F."/>
            <person name="Guo W.B."/>
            <person name="Han X.H."/>
            <person name="Huang E.J."/>
            <person name="Li L.F."/>
            <person name="Wei W."/>
            <person name="Gao Y.C."/>
            <person name="Liu J.Z."/>
            <person name="Shao H.Z."/>
            <person name="Wang X."/>
            <person name="Wang C.C."/>
            <person name="Yang T.C."/>
            <person name="Huo Q.B."/>
            <person name="Li W."/>
            <person name="Chen H.Y."/>
            <person name="Chen S.E."/>
            <person name="Zhou L.G."/>
            <person name="Ni X.B."/>
            <person name="Tian J.H."/>
            <person name="Sheng Y."/>
            <person name="Liu T."/>
            <person name="Pan Y.S."/>
            <person name="Xia L.Y."/>
            <person name="Li J."/>
            <person name="Zhao F."/>
            <person name="Cao W.C."/>
        </authorList>
    </citation>
    <scope>NUCLEOTIDE SEQUENCE [LARGE SCALE GENOMIC DNA]</scope>
    <source>
        <strain evidence="1">Iper-2018</strain>
    </source>
</reference>
<dbReference type="EMBL" id="JABSTQ010010352">
    <property type="protein sequence ID" value="KAG0421526.1"/>
    <property type="molecule type" value="Genomic_DNA"/>
</dbReference>
<organism evidence="1 2">
    <name type="scientific">Ixodes persulcatus</name>
    <name type="common">Taiga tick</name>
    <dbReference type="NCBI Taxonomy" id="34615"/>
    <lineage>
        <taxon>Eukaryota</taxon>
        <taxon>Metazoa</taxon>
        <taxon>Ecdysozoa</taxon>
        <taxon>Arthropoda</taxon>
        <taxon>Chelicerata</taxon>
        <taxon>Arachnida</taxon>
        <taxon>Acari</taxon>
        <taxon>Parasitiformes</taxon>
        <taxon>Ixodida</taxon>
        <taxon>Ixodoidea</taxon>
        <taxon>Ixodidae</taxon>
        <taxon>Ixodinae</taxon>
        <taxon>Ixodes</taxon>
    </lineage>
</organism>
<evidence type="ECO:0000313" key="1">
    <source>
        <dbReference type="EMBL" id="KAG0421526.1"/>
    </source>
</evidence>
<feature type="non-terminal residue" evidence="1">
    <location>
        <position position="1"/>
    </location>
</feature>
<comment type="caution">
    <text evidence="1">The sequence shown here is derived from an EMBL/GenBank/DDBJ whole genome shotgun (WGS) entry which is preliminary data.</text>
</comment>
<feature type="non-terminal residue" evidence="1">
    <location>
        <position position="76"/>
    </location>
</feature>
<accession>A0AC60PMB4</accession>
<evidence type="ECO:0000313" key="2">
    <source>
        <dbReference type="Proteomes" id="UP000805193"/>
    </source>
</evidence>
<keyword evidence="2" id="KW-1185">Reference proteome</keyword>
<proteinExistence type="predicted"/>
<sequence>EKNSLWRPSESGRTVVCSLHFTADAYKENVKIKKLKTTAVPTVFENYPIHKQCNSKHNRKPPATRLAPAPPPHKRR</sequence>
<protein>
    <submittedName>
        <fullName evidence="1">Uncharacterized protein</fullName>
    </submittedName>
</protein>
<dbReference type="Proteomes" id="UP000805193">
    <property type="component" value="Unassembled WGS sequence"/>
</dbReference>